<dbReference type="InterPro" id="IPR028098">
    <property type="entry name" value="Glyco_trans_4-like_N"/>
</dbReference>
<dbReference type="SUPFAM" id="SSF53756">
    <property type="entry name" value="UDP-Glycosyltransferase/glycogen phosphorylase"/>
    <property type="match status" value="1"/>
</dbReference>
<organism evidence="3">
    <name type="scientific">candidate division WOR-3 bacterium</name>
    <dbReference type="NCBI Taxonomy" id="2052148"/>
    <lineage>
        <taxon>Bacteria</taxon>
        <taxon>Bacteria division WOR-3</taxon>
    </lineage>
</organism>
<accession>A0A7C0ZI62</accession>
<feature type="domain" description="Glycosyltransferase subfamily 4-like N-terminal" evidence="2">
    <location>
        <begin position="14"/>
        <end position="189"/>
    </location>
</feature>
<dbReference type="InterPro" id="IPR050194">
    <property type="entry name" value="Glycosyltransferase_grp1"/>
</dbReference>
<dbReference type="EMBL" id="DQWE01000213">
    <property type="protein sequence ID" value="HDI83025.1"/>
    <property type="molecule type" value="Genomic_DNA"/>
</dbReference>
<sequence length="367" mass="43207">MKVALVHDYLNQYGGAERVLECFLDIFPDADVYTLLYDRSKLSDKLKEIKPVISFLQKLPFSKKLYERYLPFYPIAIEGFNLLDYDIVLSDSSAWTKGVFTHESTLHICYCHNPMRFAYENFHDFTVGESRNKLEKGILRLLINYFRMWDYSAAQRVDYFIAISQHIRRRIKKYYGRDSVVIYPPVDTDFFYPSERKKEDYFLVVGRFKEYKRFDIAIEAFNRLGIPLIVIGEGPLKGKFMRMAGKNIHFTERVDDITLRAYYQNAQALVFTPLEDFGIVPLEAQACGTPVIAYNKGGARETVVEGKTGIFFEEQTPESLIDAVKRFKGMRFNKMNMVLNARRFNRERFKKEIKEFVIEKYREFKNA</sequence>
<evidence type="ECO:0000313" key="3">
    <source>
        <dbReference type="EMBL" id="HDI83025.1"/>
    </source>
</evidence>
<dbReference type="Pfam" id="PF00534">
    <property type="entry name" value="Glycos_transf_1"/>
    <property type="match status" value="1"/>
</dbReference>
<dbReference type="InterPro" id="IPR001296">
    <property type="entry name" value="Glyco_trans_1"/>
</dbReference>
<comment type="caution">
    <text evidence="3">The sequence shown here is derived from an EMBL/GenBank/DDBJ whole genome shotgun (WGS) entry which is preliminary data.</text>
</comment>
<dbReference type="PANTHER" id="PTHR45947:SF3">
    <property type="entry name" value="SULFOQUINOVOSYL TRANSFERASE SQD2"/>
    <property type="match status" value="1"/>
</dbReference>
<evidence type="ECO:0000259" key="2">
    <source>
        <dbReference type="Pfam" id="PF13439"/>
    </source>
</evidence>
<dbReference type="GO" id="GO:0016757">
    <property type="term" value="F:glycosyltransferase activity"/>
    <property type="evidence" value="ECO:0007669"/>
    <property type="project" value="InterPro"/>
</dbReference>
<proteinExistence type="predicted"/>
<dbReference type="Proteomes" id="UP000885847">
    <property type="component" value="Unassembled WGS sequence"/>
</dbReference>
<protein>
    <submittedName>
        <fullName evidence="3">Glycosyltransferase family 4 protein</fullName>
    </submittedName>
</protein>
<name>A0A7C0ZI62_UNCW3</name>
<dbReference type="AlphaFoldDB" id="A0A7C0ZI62"/>
<gene>
    <name evidence="3" type="ORF">ENF18_04455</name>
</gene>
<feature type="domain" description="Glycosyl transferase family 1" evidence="1">
    <location>
        <begin position="191"/>
        <end position="337"/>
    </location>
</feature>
<evidence type="ECO:0000259" key="1">
    <source>
        <dbReference type="Pfam" id="PF00534"/>
    </source>
</evidence>
<dbReference type="Gene3D" id="3.40.50.2000">
    <property type="entry name" value="Glycogen Phosphorylase B"/>
    <property type="match status" value="2"/>
</dbReference>
<reference evidence="3" key="1">
    <citation type="journal article" date="2020" name="mSystems">
        <title>Genome- and Community-Level Interaction Insights into Carbon Utilization and Element Cycling Functions of Hydrothermarchaeota in Hydrothermal Sediment.</title>
        <authorList>
            <person name="Zhou Z."/>
            <person name="Liu Y."/>
            <person name="Xu W."/>
            <person name="Pan J."/>
            <person name="Luo Z.H."/>
            <person name="Li M."/>
        </authorList>
    </citation>
    <scope>NUCLEOTIDE SEQUENCE [LARGE SCALE GENOMIC DNA]</scope>
    <source>
        <strain evidence="3">HyVt-102</strain>
    </source>
</reference>
<dbReference type="Pfam" id="PF13439">
    <property type="entry name" value="Glyco_transf_4"/>
    <property type="match status" value="1"/>
</dbReference>
<dbReference type="PANTHER" id="PTHR45947">
    <property type="entry name" value="SULFOQUINOVOSYL TRANSFERASE SQD2"/>
    <property type="match status" value="1"/>
</dbReference>